<dbReference type="RefSeq" id="WP_137614815.1">
    <property type="nucleotide sequence ID" value="NZ_BJDI01000001.1"/>
</dbReference>
<evidence type="ECO:0000313" key="3">
    <source>
        <dbReference type="EMBL" id="MFC6200500.1"/>
    </source>
</evidence>
<feature type="transmembrane region" description="Helical" evidence="1">
    <location>
        <begin position="82"/>
        <end position="100"/>
    </location>
</feature>
<evidence type="ECO:0000256" key="1">
    <source>
        <dbReference type="SAM" id="Phobius"/>
    </source>
</evidence>
<gene>
    <name evidence="3" type="ORF">ACFP1L_01155</name>
</gene>
<reference evidence="4" key="1">
    <citation type="journal article" date="2019" name="Int. J. Syst. Evol. Microbiol.">
        <title>The Global Catalogue of Microorganisms (GCM) 10K type strain sequencing project: providing services to taxonomists for standard genome sequencing and annotation.</title>
        <authorList>
            <consortium name="The Broad Institute Genomics Platform"/>
            <consortium name="The Broad Institute Genome Sequencing Center for Infectious Disease"/>
            <person name="Wu L."/>
            <person name="Ma J."/>
        </authorList>
    </citation>
    <scope>NUCLEOTIDE SEQUENCE [LARGE SCALE GENOMIC DNA]</scope>
    <source>
        <strain evidence="4">CCM 8930</strain>
    </source>
</reference>
<dbReference type="EMBL" id="JBHSSE010000003">
    <property type="protein sequence ID" value="MFC6200500.1"/>
    <property type="molecule type" value="Genomic_DNA"/>
</dbReference>
<dbReference type="InterPro" id="IPR053150">
    <property type="entry name" value="Teicoplanin_resist-assoc"/>
</dbReference>
<feature type="domain" description="VanZ-like" evidence="2">
    <location>
        <begin position="44"/>
        <end position="159"/>
    </location>
</feature>
<dbReference type="PANTHER" id="PTHR36834:SF2">
    <property type="entry name" value="MEMBRANE PROTEIN"/>
    <property type="match status" value="1"/>
</dbReference>
<dbReference type="PANTHER" id="PTHR36834">
    <property type="entry name" value="MEMBRANE PROTEIN-RELATED"/>
    <property type="match status" value="1"/>
</dbReference>
<feature type="transmembrane region" description="Helical" evidence="1">
    <location>
        <begin position="6"/>
        <end position="24"/>
    </location>
</feature>
<keyword evidence="1" id="KW-0472">Membrane</keyword>
<feature type="transmembrane region" description="Helical" evidence="1">
    <location>
        <begin position="36"/>
        <end position="54"/>
    </location>
</feature>
<keyword evidence="4" id="KW-1185">Reference proteome</keyword>
<protein>
    <submittedName>
        <fullName evidence="3">VanZ family protein</fullName>
    </submittedName>
</protein>
<keyword evidence="1" id="KW-1133">Transmembrane helix</keyword>
<feature type="transmembrane region" description="Helical" evidence="1">
    <location>
        <begin position="144"/>
        <end position="161"/>
    </location>
</feature>
<sequence>MLGWLPWLLMTITVLFTEIHIWRLPLTKLQRLKRSALLGFIWILTAFCYTPTNYDFSSGVILPYIEWGPTKIIYNPIRELDLGFWLNVLLTMPLGFLIGWNRPKLAWRRIILLGLLTGLSLESGQFILDWLVHIDRWIDIDDVLTNWAGVISGFGLYQLCARTPGLRWLQK</sequence>
<organism evidence="3 4">
    <name type="scientific">Lactiplantibacillus nangangensis</name>
    <dbReference type="NCBI Taxonomy" id="2559917"/>
    <lineage>
        <taxon>Bacteria</taxon>
        <taxon>Bacillati</taxon>
        <taxon>Bacillota</taxon>
        <taxon>Bacilli</taxon>
        <taxon>Lactobacillales</taxon>
        <taxon>Lactobacillaceae</taxon>
        <taxon>Lactiplantibacillus</taxon>
    </lineage>
</organism>
<dbReference type="Proteomes" id="UP001596171">
    <property type="component" value="Unassembled WGS sequence"/>
</dbReference>
<dbReference type="Pfam" id="PF04892">
    <property type="entry name" value="VanZ"/>
    <property type="match status" value="1"/>
</dbReference>
<evidence type="ECO:0000259" key="2">
    <source>
        <dbReference type="Pfam" id="PF04892"/>
    </source>
</evidence>
<comment type="caution">
    <text evidence="3">The sequence shown here is derived from an EMBL/GenBank/DDBJ whole genome shotgun (WGS) entry which is preliminary data.</text>
</comment>
<name>A0ABW1SFT4_9LACO</name>
<evidence type="ECO:0000313" key="4">
    <source>
        <dbReference type="Proteomes" id="UP001596171"/>
    </source>
</evidence>
<keyword evidence="1" id="KW-0812">Transmembrane</keyword>
<dbReference type="InterPro" id="IPR006976">
    <property type="entry name" value="VanZ-like"/>
</dbReference>
<accession>A0ABW1SFT4</accession>
<proteinExistence type="predicted"/>
<feature type="transmembrane region" description="Helical" evidence="1">
    <location>
        <begin position="112"/>
        <end position="132"/>
    </location>
</feature>